<evidence type="ECO:0000313" key="1">
    <source>
        <dbReference type="EMBL" id="KAB8138545.1"/>
    </source>
</evidence>
<dbReference type="EMBL" id="WEID01000016">
    <property type="protein sequence ID" value="KAB8138545.1"/>
    <property type="molecule type" value="Genomic_DNA"/>
</dbReference>
<dbReference type="OrthoDB" id="2428356at2"/>
<comment type="caution">
    <text evidence="1">The sequence shown here is derived from an EMBL/GenBank/DDBJ whole genome shotgun (WGS) entry which is preliminary data.</text>
</comment>
<proteinExistence type="predicted"/>
<reference evidence="1 2" key="1">
    <citation type="submission" date="2019-10" db="EMBL/GenBank/DDBJ databases">
        <title>Gracilibacillus sp. nov. isolated from rice seeds.</title>
        <authorList>
            <person name="He S."/>
        </authorList>
    </citation>
    <scope>NUCLEOTIDE SEQUENCE [LARGE SCALE GENOMIC DNA]</scope>
    <source>
        <strain evidence="1 2">TD8</strain>
    </source>
</reference>
<dbReference type="Proteomes" id="UP000480246">
    <property type="component" value="Unassembled WGS sequence"/>
</dbReference>
<evidence type="ECO:0000313" key="2">
    <source>
        <dbReference type="Proteomes" id="UP000480246"/>
    </source>
</evidence>
<organism evidence="1 2">
    <name type="scientific">Gracilibacillus oryzae</name>
    <dbReference type="NCBI Taxonomy" id="1672701"/>
    <lineage>
        <taxon>Bacteria</taxon>
        <taxon>Bacillati</taxon>
        <taxon>Bacillota</taxon>
        <taxon>Bacilli</taxon>
        <taxon>Bacillales</taxon>
        <taxon>Bacillaceae</taxon>
        <taxon>Gracilibacillus</taxon>
    </lineage>
</organism>
<accession>A0A7C8GV60</accession>
<gene>
    <name evidence="1" type="ORF">F9U64_04550</name>
</gene>
<protein>
    <submittedName>
        <fullName evidence="1">Uncharacterized protein</fullName>
    </submittedName>
</protein>
<dbReference type="Pfam" id="PF20111">
    <property type="entry name" value="DUF6501"/>
    <property type="match status" value="1"/>
</dbReference>
<dbReference type="RefSeq" id="WP_153401816.1">
    <property type="nucleotide sequence ID" value="NZ_ML762425.1"/>
</dbReference>
<sequence>MIHKTWDNHETIKKIKCIHTNAKKYKVNSVLTEGNVYEVKNETEEFYFIKDNTDRMAGFRKEYFDVV</sequence>
<dbReference type="InterPro" id="IPR045447">
    <property type="entry name" value="DUF6501"/>
</dbReference>
<name>A0A7C8GV60_9BACI</name>
<keyword evidence="2" id="KW-1185">Reference proteome</keyword>
<dbReference type="AlphaFoldDB" id="A0A7C8GV60"/>